<sequence length="253" mass="28029">MENGEGRPTVRSIAFEGEPTTRIHRQEEGEGLNSNHASNLRTNEKFSSREINCSKIEEHEKQNLGNKNGAVMFASESKGMLVDVFHSFSNKWNQKLGEKLSSDGLIGSCDSPAQVVHRIDPPTRTPGNVKLFIKNIDTSVTSTRLKEIFCKFETLQSCKVTLKPGKKGKCYGYVMFASDVSSMLVCNSLHGTILEGKKLFCNVLIIKDQKVVLQKNNSVVASKAPETMLTLLISPVIKLLYDEMETICAMLLG</sequence>
<name>A0ACB7ZDK5_9ERIC</name>
<dbReference type="EMBL" id="CM037162">
    <property type="protein sequence ID" value="KAH7863993.1"/>
    <property type="molecule type" value="Genomic_DNA"/>
</dbReference>
<evidence type="ECO:0000313" key="1">
    <source>
        <dbReference type="EMBL" id="KAH7863993.1"/>
    </source>
</evidence>
<accession>A0ACB7ZDK5</accession>
<protein>
    <submittedName>
        <fullName evidence="1">Uncharacterized protein</fullName>
    </submittedName>
</protein>
<reference evidence="1 2" key="1">
    <citation type="journal article" date="2021" name="Hortic Res">
        <title>High-quality reference genome and annotation aids understanding of berry development for evergreen blueberry (Vaccinium darrowii).</title>
        <authorList>
            <person name="Yu J."/>
            <person name="Hulse-Kemp A.M."/>
            <person name="Babiker E."/>
            <person name="Staton M."/>
        </authorList>
    </citation>
    <scope>NUCLEOTIDE SEQUENCE [LARGE SCALE GENOMIC DNA]</scope>
    <source>
        <strain evidence="2">cv. NJ 8807/NJ 8810</strain>
        <tissue evidence="1">Young leaf</tissue>
    </source>
</reference>
<proteinExistence type="predicted"/>
<evidence type="ECO:0000313" key="2">
    <source>
        <dbReference type="Proteomes" id="UP000828048"/>
    </source>
</evidence>
<gene>
    <name evidence="1" type="ORF">Vadar_024411</name>
</gene>
<keyword evidence="2" id="KW-1185">Reference proteome</keyword>
<organism evidence="1 2">
    <name type="scientific">Vaccinium darrowii</name>
    <dbReference type="NCBI Taxonomy" id="229202"/>
    <lineage>
        <taxon>Eukaryota</taxon>
        <taxon>Viridiplantae</taxon>
        <taxon>Streptophyta</taxon>
        <taxon>Embryophyta</taxon>
        <taxon>Tracheophyta</taxon>
        <taxon>Spermatophyta</taxon>
        <taxon>Magnoliopsida</taxon>
        <taxon>eudicotyledons</taxon>
        <taxon>Gunneridae</taxon>
        <taxon>Pentapetalae</taxon>
        <taxon>asterids</taxon>
        <taxon>Ericales</taxon>
        <taxon>Ericaceae</taxon>
        <taxon>Vaccinioideae</taxon>
        <taxon>Vaccinieae</taxon>
        <taxon>Vaccinium</taxon>
    </lineage>
</organism>
<dbReference type="Proteomes" id="UP000828048">
    <property type="component" value="Chromosome 12"/>
</dbReference>
<comment type="caution">
    <text evidence="1">The sequence shown here is derived from an EMBL/GenBank/DDBJ whole genome shotgun (WGS) entry which is preliminary data.</text>
</comment>